<dbReference type="GO" id="GO:0008237">
    <property type="term" value="F:metallopeptidase activity"/>
    <property type="evidence" value="ECO:0007669"/>
    <property type="project" value="InterPro"/>
</dbReference>
<feature type="domain" description="Metalloprotease TldD/E N-terminal" evidence="2">
    <location>
        <begin position="25"/>
        <end position="87"/>
    </location>
</feature>
<protein>
    <submittedName>
        <fullName evidence="5">TldD/PmbA family protein</fullName>
    </submittedName>
</protein>
<reference evidence="5 6" key="1">
    <citation type="submission" date="2019-01" db="EMBL/GenBank/DDBJ databases">
        <title>Spirosoma flava sp. nov., a propanil-degrading bacterium isolated from herbicide-contaminated soil.</title>
        <authorList>
            <person name="Zhang L."/>
            <person name="Jiang J.-D."/>
        </authorList>
    </citation>
    <scope>NUCLEOTIDE SEQUENCE [LARGE SCALE GENOMIC DNA]</scope>
    <source>
        <strain evidence="5 6">TY50</strain>
    </source>
</reference>
<name>A0A4V1RWN6_9BACT</name>
<dbReference type="Pfam" id="PF01523">
    <property type="entry name" value="PmbA_TldD_1st"/>
    <property type="match status" value="1"/>
</dbReference>
<dbReference type="InterPro" id="IPR045569">
    <property type="entry name" value="Metalloprtase-TldD/E_C"/>
</dbReference>
<comment type="similarity">
    <text evidence="1">Belongs to the peptidase U62 family.</text>
</comment>
<organism evidence="5 6">
    <name type="scientific">Spirosoma sordidisoli</name>
    <dbReference type="NCBI Taxonomy" id="2502893"/>
    <lineage>
        <taxon>Bacteria</taxon>
        <taxon>Pseudomonadati</taxon>
        <taxon>Bacteroidota</taxon>
        <taxon>Cytophagia</taxon>
        <taxon>Cytophagales</taxon>
        <taxon>Cytophagaceae</taxon>
        <taxon>Spirosoma</taxon>
    </lineage>
</organism>
<evidence type="ECO:0000259" key="3">
    <source>
        <dbReference type="Pfam" id="PF19289"/>
    </source>
</evidence>
<dbReference type="PANTHER" id="PTHR43666:SF1">
    <property type="entry name" value="CONSERVED PROTEIN"/>
    <property type="match status" value="1"/>
</dbReference>
<dbReference type="AlphaFoldDB" id="A0A4V1RWN6"/>
<dbReference type="Proteomes" id="UP000290407">
    <property type="component" value="Unassembled WGS sequence"/>
</dbReference>
<dbReference type="SUPFAM" id="SSF111283">
    <property type="entry name" value="Putative modulator of DNA gyrase, PmbA/TldD"/>
    <property type="match status" value="1"/>
</dbReference>
<accession>A0A4V1RWN6</accession>
<dbReference type="EMBL" id="SBLB01000001">
    <property type="protein sequence ID" value="RYC70898.1"/>
    <property type="molecule type" value="Genomic_DNA"/>
</dbReference>
<sequence>MLTREEAKKIIDKVLSYAKADETAVSLSGGRTGNIRYARNSVSTSGESDNMSLAITAVYGKRSGTATINEFDDASLEKTVRRAEEIARLAPENPEYMPMLGPQKYLDTNTYAESTAKIDPEYRAKAAFDSIDPCRQKNLTAAGYLEDSTGFSAIGNSKGLFGYNRSTGVEFSITVRTADGLGSGYAARDVNDTSKLSTKAATEVAMQKALASSSARALEPGKYTVILEPTASVELLQNMMGSMDARNADEGRSFLSKKGGGTRLGEKLFDERVNIITDPMNAELPLSPFGGGGGRFGGGGSDGRPQEKVAWIENGVVKNMYYSRYWADKKGVKAIPSPGGIIMAGGTQSLADLIKSTDKGILVTRLWYIRAVDPQTLLYTGLTRDGTFYIENGQIKFPVKNFRFNESPVIMLNNLEALGKPVRAGGHLIPPMKIRDFTFTSLSDAV</sequence>
<dbReference type="InterPro" id="IPR036059">
    <property type="entry name" value="TldD/PmbA_sf"/>
</dbReference>
<evidence type="ECO:0000313" key="5">
    <source>
        <dbReference type="EMBL" id="RYC70898.1"/>
    </source>
</evidence>
<evidence type="ECO:0000259" key="2">
    <source>
        <dbReference type="Pfam" id="PF01523"/>
    </source>
</evidence>
<dbReference type="Pfam" id="PF19290">
    <property type="entry name" value="PmbA_TldD_2nd"/>
    <property type="match status" value="1"/>
</dbReference>
<dbReference type="InterPro" id="IPR045570">
    <property type="entry name" value="Metalloprtase-TldD/E_cen_dom"/>
</dbReference>
<dbReference type="InterPro" id="IPR035068">
    <property type="entry name" value="TldD/PmbA_N"/>
</dbReference>
<gene>
    <name evidence="5" type="ORF">EQG79_01725</name>
</gene>
<dbReference type="InterPro" id="IPR002510">
    <property type="entry name" value="Metalloprtase-TldD/E_N"/>
</dbReference>
<dbReference type="Gene3D" id="3.30.2290.10">
    <property type="entry name" value="PmbA/TldD superfamily"/>
    <property type="match status" value="1"/>
</dbReference>
<dbReference type="Pfam" id="PF19289">
    <property type="entry name" value="PmbA_TldD_3rd"/>
    <property type="match status" value="1"/>
</dbReference>
<evidence type="ECO:0000313" key="6">
    <source>
        <dbReference type="Proteomes" id="UP000290407"/>
    </source>
</evidence>
<dbReference type="PANTHER" id="PTHR43666">
    <property type="entry name" value="TLDD PROTEIN"/>
    <property type="match status" value="1"/>
</dbReference>
<proteinExistence type="inferred from homology"/>
<feature type="domain" description="Metalloprotease TldD/E C-terminal" evidence="3">
    <location>
        <begin position="220"/>
        <end position="440"/>
    </location>
</feature>
<dbReference type="GO" id="GO:0006508">
    <property type="term" value="P:proteolysis"/>
    <property type="evidence" value="ECO:0007669"/>
    <property type="project" value="InterPro"/>
</dbReference>
<dbReference type="RefSeq" id="WP_077920007.1">
    <property type="nucleotide sequence ID" value="NZ_SBLB01000001.1"/>
</dbReference>
<keyword evidence="6" id="KW-1185">Reference proteome</keyword>
<evidence type="ECO:0000256" key="1">
    <source>
        <dbReference type="ARBA" id="ARBA00005836"/>
    </source>
</evidence>
<evidence type="ECO:0000259" key="4">
    <source>
        <dbReference type="Pfam" id="PF19290"/>
    </source>
</evidence>
<feature type="domain" description="Metalloprotease TldD/E central" evidence="4">
    <location>
        <begin position="137"/>
        <end position="198"/>
    </location>
</feature>
<comment type="caution">
    <text evidence="5">The sequence shown here is derived from an EMBL/GenBank/DDBJ whole genome shotgun (WGS) entry which is preliminary data.</text>
</comment>